<protein>
    <submittedName>
        <fullName evidence="1">Uncharacterized protein</fullName>
    </submittedName>
</protein>
<keyword evidence="2" id="KW-1185">Reference proteome</keyword>
<dbReference type="RefSeq" id="WP_176759129.1">
    <property type="nucleotide sequence ID" value="NZ_FMUS01000041.1"/>
</dbReference>
<accession>A0A1G5L6G5</accession>
<dbReference type="Proteomes" id="UP000198636">
    <property type="component" value="Unassembled WGS sequence"/>
</dbReference>
<reference evidence="1 2" key="1">
    <citation type="submission" date="2016-10" db="EMBL/GenBank/DDBJ databases">
        <authorList>
            <person name="de Groot N.N."/>
        </authorList>
    </citation>
    <scope>NUCLEOTIDE SEQUENCE [LARGE SCALE GENOMIC DNA]</scope>
    <source>
        <strain evidence="1 2">DSM 18978</strain>
    </source>
</reference>
<gene>
    <name evidence="1" type="ORF">SAMN03080606_04129</name>
</gene>
<dbReference type="STRING" id="1120976.SAMN03080606_04129"/>
<dbReference type="AlphaFoldDB" id="A0A1G5L6G5"/>
<proteinExistence type="predicted"/>
<evidence type="ECO:0000313" key="1">
    <source>
        <dbReference type="EMBL" id="SCZ08543.1"/>
    </source>
</evidence>
<evidence type="ECO:0000313" key="2">
    <source>
        <dbReference type="Proteomes" id="UP000198636"/>
    </source>
</evidence>
<sequence length="55" mass="6407">MENIVKLEDIIEGLEIQSDEMRVFLNLRNGEVITISDEEIRAAEDEALIEEFPTW</sequence>
<name>A0A1G5L6G5_9FIRM</name>
<dbReference type="EMBL" id="FMUS01000041">
    <property type="protein sequence ID" value="SCZ08543.1"/>
    <property type="molecule type" value="Genomic_DNA"/>
</dbReference>
<organism evidence="1 2">
    <name type="scientific">Alkaliphilus peptidifermentans DSM 18978</name>
    <dbReference type="NCBI Taxonomy" id="1120976"/>
    <lineage>
        <taxon>Bacteria</taxon>
        <taxon>Bacillati</taxon>
        <taxon>Bacillota</taxon>
        <taxon>Clostridia</taxon>
        <taxon>Peptostreptococcales</taxon>
        <taxon>Natronincolaceae</taxon>
        <taxon>Alkaliphilus</taxon>
    </lineage>
</organism>